<organism evidence="1 2">
    <name type="scientific">Hanamia caeni</name>
    <dbReference type="NCBI Taxonomy" id="2294116"/>
    <lineage>
        <taxon>Bacteria</taxon>
        <taxon>Pseudomonadati</taxon>
        <taxon>Bacteroidota</taxon>
        <taxon>Chitinophagia</taxon>
        <taxon>Chitinophagales</taxon>
        <taxon>Chitinophagaceae</taxon>
        <taxon>Hanamia</taxon>
    </lineage>
</organism>
<name>A0A3M9NG04_9BACT</name>
<protein>
    <submittedName>
        <fullName evidence="1">Uncharacterized protein</fullName>
    </submittedName>
</protein>
<dbReference type="EMBL" id="RJJR01000007">
    <property type="protein sequence ID" value="RNI36710.1"/>
    <property type="molecule type" value="Genomic_DNA"/>
</dbReference>
<gene>
    <name evidence="1" type="ORF">EFY79_10310</name>
</gene>
<sequence>MSLDTVLKIGKALRNAPDNLKYFKYVSPCPTDKDGNYPFCISVPVLEDFSFDWNNIKETPENARNKLYYLRFKTSDSDGLMKYIFGDIYYSTTATIKKDGSVETAEGGGYRLESKNAKPPYNKSSFDRGAEDFESIIKNIDKEKFVLLKFRNAFSKDQTIIETILGKISAVKYYLENPSKKDFLSFIKDDAFIKEYTIKELLQKTSKATLKKLGISEAELDEEKRKKLLEYDNGEIFIQFEFPKNKQWYDYKEELAQINEKMFLDFVDKSDNGFVLKKTLYKTLCSGDKKNDIQFPGFDLAAKFKSKSFSNEEIQDLFYAIDFSKKGKFIPGTNIKIIVLPHGNNLTADNYVEFQQKGDEERIVDENENNSENEGEPLFDIFEKSDIENITSFDVIFSKKGERTEVDLSEISGIEKSKIRATIQRIRNRGLNIFPKGKQFKLEWSLTNIMGKAIFDEKEKRVKFVNRTKTGSGLKPVPSYQSHFLKILPLIYTDNYHFDGTLFPHFIQNVEFSIRAGDPKFNFLKFDLEFLLSIQNNQNNRYMDITNSASYQIGNLLGSLAKNFSGDKSPIKSFEKNFVGNLSRRISTINDFVKLKNDIEQKLIMHEKTKFTYQTSYELSQKVKDFKGVYDREESAFGFFEAYFKPIPKKEITNSEN</sequence>
<dbReference type="OrthoDB" id="1092628at2"/>
<evidence type="ECO:0000313" key="1">
    <source>
        <dbReference type="EMBL" id="RNI36710.1"/>
    </source>
</evidence>
<keyword evidence="2" id="KW-1185">Reference proteome</keyword>
<evidence type="ECO:0000313" key="2">
    <source>
        <dbReference type="Proteomes" id="UP000267223"/>
    </source>
</evidence>
<reference evidence="1 2" key="1">
    <citation type="submission" date="2018-11" db="EMBL/GenBank/DDBJ databases">
        <title>Draft genome sequence of Ferruginibacter sp. BO-59.</title>
        <authorList>
            <person name="Im W.T."/>
        </authorList>
    </citation>
    <scope>NUCLEOTIDE SEQUENCE [LARGE SCALE GENOMIC DNA]</scope>
    <source>
        <strain evidence="1 2">BO-59</strain>
    </source>
</reference>
<proteinExistence type="predicted"/>
<dbReference type="RefSeq" id="WP_123120628.1">
    <property type="nucleotide sequence ID" value="NZ_RJJR01000007.1"/>
</dbReference>
<comment type="caution">
    <text evidence="1">The sequence shown here is derived from an EMBL/GenBank/DDBJ whole genome shotgun (WGS) entry which is preliminary data.</text>
</comment>
<dbReference type="Proteomes" id="UP000267223">
    <property type="component" value="Unassembled WGS sequence"/>
</dbReference>
<accession>A0A3M9NG04</accession>
<dbReference type="AlphaFoldDB" id="A0A3M9NG04"/>